<reference evidence="2 3" key="1">
    <citation type="submission" date="2018-11" db="EMBL/GenBank/DDBJ databases">
        <title>Whole genome sequence of Bibersteinia trehalosi strain OADDL-BT1 an multidrug resistant pathogen isolate.</title>
        <authorList>
            <person name="Couger M."/>
            <person name="Ramachandran A."/>
        </authorList>
    </citation>
    <scope>NUCLEOTIDE SEQUENCE [LARGE SCALE GENOMIC DNA]</scope>
    <source>
        <strain evidence="2 3">OADDL-BT1</strain>
    </source>
</reference>
<dbReference type="GO" id="GO:0006302">
    <property type="term" value="P:double-strand break repair"/>
    <property type="evidence" value="ECO:0007669"/>
    <property type="project" value="TreeGrafter"/>
</dbReference>
<accession>A0A426FGQ2</accession>
<dbReference type="GO" id="GO:0000731">
    <property type="term" value="P:DNA synthesis involved in DNA repair"/>
    <property type="evidence" value="ECO:0007669"/>
    <property type="project" value="TreeGrafter"/>
</dbReference>
<organism evidence="2 3">
    <name type="scientific">Bibersteinia trehalosi</name>
    <name type="common">Pasteurella trehalosi</name>
    <dbReference type="NCBI Taxonomy" id="47735"/>
    <lineage>
        <taxon>Bacteria</taxon>
        <taxon>Pseudomonadati</taxon>
        <taxon>Pseudomonadota</taxon>
        <taxon>Gammaproteobacteria</taxon>
        <taxon>Pasteurellales</taxon>
        <taxon>Pasteurellaceae</taxon>
        <taxon>Bibersteinia</taxon>
    </lineage>
</organism>
<comment type="caution">
    <text evidence="2">The sequence shown here is derived from an EMBL/GenBank/DDBJ whole genome shotgun (WGS) entry which is preliminary data.</text>
</comment>
<dbReference type="Proteomes" id="UP000276010">
    <property type="component" value="Unassembled WGS sequence"/>
</dbReference>
<dbReference type="SMART" id="SM00382">
    <property type="entry name" value="AAA"/>
    <property type="match status" value="1"/>
</dbReference>
<dbReference type="InterPro" id="IPR027417">
    <property type="entry name" value="P-loop_NTPase"/>
</dbReference>
<dbReference type="GO" id="GO:0016887">
    <property type="term" value="F:ATP hydrolysis activity"/>
    <property type="evidence" value="ECO:0007669"/>
    <property type="project" value="InterPro"/>
</dbReference>
<dbReference type="InterPro" id="IPR003593">
    <property type="entry name" value="AAA+_ATPase"/>
</dbReference>
<dbReference type="Pfam" id="PF13304">
    <property type="entry name" value="AAA_21"/>
    <property type="match status" value="1"/>
</dbReference>
<proteinExistence type="predicted"/>
<dbReference type="SUPFAM" id="SSF52540">
    <property type="entry name" value="P-loop containing nucleoside triphosphate hydrolases"/>
    <property type="match status" value="1"/>
</dbReference>
<sequence>MTELNIPKKNSQEEQTQEKLLLNPGETTIIIGANGTGKTRLAVYLEEQLGDNAHRIAAHRALILNPSVDKIPENKAQAALRYGYRSDSSNVNYRKGYRWGGNATISLLNDFDSLLQYLFAQQNNLAVRNNQKFNAGEEITESKTKLDILKDTWEFLLPHRQLHISADDINVSAHGSIDNQHYSASEMSDGERAVFYILGQVLAAKENSVLIFDEPELHIHKSILSNLWDKIEELRPDCSFLMITHDIEFASTRVAKKYVIRSYYSDPAWDISEVPESDFDEQTIAMILGSRKPILFVEGDQSSLDIAIYRACYPEWTIIPKGSCKDVIQSVSSLNQLSESMPTLNLKCAGIIDQDDRDEEEISRLNALGIFSLSVSEIENLFCLTSVAQEILKIEQHSGQELQEKLNEFKSKILTFISSNLDGDKLDKFVMEKLKIKIDSYLKKVDLSRARNSEEVTSILNENIEVLKTQYVEQWVSEIRDNIQNLLQNSDLDSLLKLYNNKGLLAEAASILKGSRKDHFESWIMRQMKNKESSLIRIIKENLPDLRTS</sequence>
<dbReference type="RefSeq" id="WP_125135112.1">
    <property type="nucleotide sequence ID" value="NZ_CP146202.1"/>
</dbReference>
<dbReference type="InterPro" id="IPR029492">
    <property type="entry name" value="DUF4435"/>
</dbReference>
<dbReference type="AlphaFoldDB" id="A0A426FGQ2"/>
<evidence type="ECO:0000313" key="3">
    <source>
        <dbReference type="Proteomes" id="UP000276010"/>
    </source>
</evidence>
<protein>
    <submittedName>
        <fullName evidence="2">DUF4435 domain-containing protein</fullName>
    </submittedName>
</protein>
<dbReference type="Pfam" id="PF14491">
    <property type="entry name" value="DUF4435"/>
    <property type="match status" value="1"/>
</dbReference>
<dbReference type="PANTHER" id="PTHR32182:SF22">
    <property type="entry name" value="ATP-DEPENDENT ENDONUCLEASE, OLD FAMILY-RELATED"/>
    <property type="match status" value="1"/>
</dbReference>
<feature type="domain" description="AAA+ ATPase" evidence="1">
    <location>
        <begin position="24"/>
        <end position="300"/>
    </location>
</feature>
<dbReference type="GO" id="GO:0005524">
    <property type="term" value="F:ATP binding"/>
    <property type="evidence" value="ECO:0007669"/>
    <property type="project" value="InterPro"/>
</dbReference>
<evidence type="ECO:0000313" key="2">
    <source>
        <dbReference type="EMBL" id="RRN02377.1"/>
    </source>
</evidence>
<name>A0A426FGQ2_BIBTR</name>
<dbReference type="PANTHER" id="PTHR32182">
    <property type="entry name" value="DNA REPLICATION AND REPAIR PROTEIN RECF"/>
    <property type="match status" value="1"/>
</dbReference>
<dbReference type="Gene3D" id="3.40.50.300">
    <property type="entry name" value="P-loop containing nucleotide triphosphate hydrolases"/>
    <property type="match status" value="1"/>
</dbReference>
<dbReference type="InterPro" id="IPR003959">
    <property type="entry name" value="ATPase_AAA_core"/>
</dbReference>
<evidence type="ECO:0000259" key="1">
    <source>
        <dbReference type="SMART" id="SM00382"/>
    </source>
</evidence>
<dbReference type="EMBL" id="RRUC01000035">
    <property type="protein sequence ID" value="RRN02377.1"/>
    <property type="molecule type" value="Genomic_DNA"/>
</dbReference>
<gene>
    <name evidence="2" type="ORF">EIM44_08295</name>
</gene>